<proteinExistence type="predicted"/>
<dbReference type="SUPFAM" id="SSF51735">
    <property type="entry name" value="NAD(P)-binding Rossmann-fold domains"/>
    <property type="match status" value="1"/>
</dbReference>
<dbReference type="OrthoDB" id="213145at2157"/>
<dbReference type="RefSeq" id="WP_148690972.1">
    <property type="nucleotide sequence ID" value="NZ_CP020477.1"/>
</dbReference>
<dbReference type="Pfam" id="PF01370">
    <property type="entry name" value="Epimerase"/>
    <property type="match status" value="1"/>
</dbReference>
<dbReference type="GeneID" id="41589981"/>
<protein>
    <recommendedName>
        <fullName evidence="1">NAD-dependent epimerase/dehydratase domain-containing protein</fullName>
    </recommendedName>
</protein>
<dbReference type="Proteomes" id="UP000193404">
    <property type="component" value="Chromosome"/>
</dbReference>
<dbReference type="PANTHER" id="PTHR48079">
    <property type="entry name" value="PROTEIN YEEZ"/>
    <property type="match status" value="1"/>
</dbReference>
<dbReference type="InterPro" id="IPR001509">
    <property type="entry name" value="Epimerase_deHydtase"/>
</dbReference>
<feature type="domain" description="NAD-dependent epimerase/dehydratase" evidence="1">
    <location>
        <begin position="4"/>
        <end position="174"/>
    </location>
</feature>
<dbReference type="PANTHER" id="PTHR48079:SF6">
    <property type="entry name" value="NAD(P)-BINDING DOMAIN-CONTAINING PROTEIN-RELATED"/>
    <property type="match status" value="1"/>
</dbReference>
<evidence type="ECO:0000313" key="3">
    <source>
        <dbReference type="Proteomes" id="UP000193404"/>
    </source>
</evidence>
<organism evidence="2 3">
    <name type="scientific">Acidianus manzaensis</name>
    <dbReference type="NCBI Taxonomy" id="282676"/>
    <lineage>
        <taxon>Archaea</taxon>
        <taxon>Thermoproteota</taxon>
        <taxon>Thermoprotei</taxon>
        <taxon>Sulfolobales</taxon>
        <taxon>Sulfolobaceae</taxon>
        <taxon>Acidianus</taxon>
    </lineage>
</organism>
<name>A0A1W6JYB7_9CREN</name>
<gene>
    <name evidence="2" type="ORF">B6F84_03630</name>
</gene>
<dbReference type="EMBL" id="CP020477">
    <property type="protein sequence ID" value="ARM75210.1"/>
    <property type="molecule type" value="Genomic_DNA"/>
</dbReference>
<dbReference type="GO" id="GO:0004029">
    <property type="term" value="F:aldehyde dehydrogenase (NAD+) activity"/>
    <property type="evidence" value="ECO:0007669"/>
    <property type="project" value="TreeGrafter"/>
</dbReference>
<keyword evidence="3" id="KW-1185">Reference proteome</keyword>
<reference evidence="2 3" key="1">
    <citation type="submission" date="2017-03" db="EMBL/GenBank/DDBJ databases">
        <title>Sulfur activation and transportation mechanism of thermophilic Archaea Acidianus manzaensis YN-25.</title>
        <authorList>
            <person name="Ma Y."/>
            <person name="Yang Y."/>
            <person name="Xia J."/>
        </authorList>
    </citation>
    <scope>NUCLEOTIDE SEQUENCE [LARGE SCALE GENOMIC DNA]</scope>
    <source>
        <strain evidence="2 3">YN-25</strain>
    </source>
</reference>
<dbReference type="Gene3D" id="3.40.50.720">
    <property type="entry name" value="NAD(P)-binding Rossmann-like Domain"/>
    <property type="match status" value="1"/>
</dbReference>
<dbReference type="GO" id="GO:0005737">
    <property type="term" value="C:cytoplasm"/>
    <property type="evidence" value="ECO:0007669"/>
    <property type="project" value="TreeGrafter"/>
</dbReference>
<accession>A0A1W6JYB7</accession>
<dbReference type="InterPro" id="IPR036291">
    <property type="entry name" value="NAD(P)-bd_dom_sf"/>
</dbReference>
<dbReference type="InterPro" id="IPR051783">
    <property type="entry name" value="NAD(P)-dependent_oxidoreduct"/>
</dbReference>
<sequence>MKYLILGLGFVGTHIAEYLSEHNDVTVTYKSLNPVKELYSKILKEKKVSLIKLDPLNEKEKLEREIEDHDTIVNMIGEIQGSYKALEIANVTIPKLIAELSSKNKKMLIHFSGLLGIIGNNVKSETPHLAGITPQTDFEKTKLEGEKVVYDTCKSNDSPIAILRPTLVYGRYSAHIQFITMYKFAKRGIIPKLSFSFNTISANSIAKMIEALSESKETTYFYATECNPVNVSKFFELMAKGLGRNKNIEIPIPESLAKIVLPSYIKSLLKYTRSTYDCSKSSELIGDLSFDEKEIIENASFLHNLDVNNILIPT</sequence>
<dbReference type="STRING" id="282676.B6F84_03630"/>
<dbReference type="KEGG" id="aman:B6F84_03630"/>
<evidence type="ECO:0000313" key="2">
    <source>
        <dbReference type="EMBL" id="ARM75210.1"/>
    </source>
</evidence>
<dbReference type="AlphaFoldDB" id="A0A1W6JYB7"/>
<evidence type="ECO:0000259" key="1">
    <source>
        <dbReference type="Pfam" id="PF01370"/>
    </source>
</evidence>